<accession>E3SQ45</accession>
<dbReference type="OrthoDB" id="39998at10239"/>
<gene>
    <name evidence="1" type="ORF">Syn19_080</name>
</gene>
<sequence length="65" mass="7546">MTTITGPPKYQQLLESYYQQQCSLDDGIALFQFLLDTDQCWDCEILSHTASYLLAEGYCYYVYSP</sequence>
<evidence type="ECO:0000313" key="2">
    <source>
        <dbReference type="Proteomes" id="UP000006535"/>
    </source>
</evidence>
<dbReference type="RefSeq" id="YP_004323913.1">
    <property type="nucleotide sequence ID" value="NC_015286.1"/>
</dbReference>
<keyword evidence="2" id="KW-1185">Reference proteome</keyword>
<dbReference type="GeneID" id="10328489"/>
<reference evidence="1 2" key="1">
    <citation type="journal article" date="2010" name="Environ. Microbiol.">
        <title>Genomic analysis of oceanic cyanobacterial myoviruses compared with T4-like myoviruses from diverse hosts and environments.</title>
        <authorList>
            <person name="Sullivan M.B."/>
            <person name="Huang K.H."/>
            <person name="Ignacio-Espinoza J.C."/>
            <person name="Berlin A.M."/>
            <person name="Kelly L."/>
            <person name="Weigele P.R."/>
            <person name="DeFrancesco A.S."/>
            <person name="Kern S.E."/>
            <person name="Thompson L.R."/>
            <person name="Young S."/>
            <person name="Yandava C."/>
            <person name="Fu R."/>
            <person name="Krastins B."/>
            <person name="Chase M."/>
            <person name="Sarracino D."/>
            <person name="Osburne M.S."/>
            <person name="Henn M.R."/>
            <person name="Chisholm S.W."/>
        </authorList>
    </citation>
    <scope>NUCLEOTIDE SEQUENCE [LARGE SCALE GENOMIC DNA]</scope>
    <source>
        <strain evidence="1">Syn19</strain>
    </source>
</reference>
<protein>
    <submittedName>
        <fullName evidence="1">Uncharacterized protein</fullName>
    </submittedName>
</protein>
<proteinExistence type="predicted"/>
<dbReference type="Proteomes" id="UP000006535">
    <property type="component" value="Segment"/>
</dbReference>
<dbReference type="KEGG" id="vg:10328489"/>
<dbReference type="EMBL" id="GU071106">
    <property type="protein sequence ID" value="ADO99477.1"/>
    <property type="molecule type" value="Genomic_DNA"/>
</dbReference>
<organism evidence="1 2">
    <name type="scientific">Synechococcus phage Syn19</name>
    <dbReference type="NCBI Taxonomy" id="445684"/>
    <lineage>
        <taxon>Viruses</taxon>
        <taxon>Duplodnaviria</taxon>
        <taxon>Heunggongvirae</taxon>
        <taxon>Uroviricota</taxon>
        <taxon>Caudoviricetes</taxon>
        <taxon>Pantevenvirales</taxon>
        <taxon>Kyanoviridae</taxon>
        <taxon>Pontusvirus</taxon>
        <taxon>Pontusvirus syn19</taxon>
    </lineage>
</organism>
<name>E3SQ45_9CAUD</name>
<evidence type="ECO:0000313" key="1">
    <source>
        <dbReference type="EMBL" id="ADO99477.1"/>
    </source>
</evidence>